<keyword evidence="7 9" id="KW-0811">Translocation</keyword>
<evidence type="ECO:0000256" key="6">
    <source>
        <dbReference type="ARBA" id="ARBA00022989"/>
    </source>
</evidence>
<feature type="compositionally biased region" description="Basic and acidic residues" evidence="10">
    <location>
        <begin position="382"/>
        <end position="394"/>
    </location>
</feature>
<evidence type="ECO:0000256" key="8">
    <source>
        <dbReference type="ARBA" id="ARBA00023136"/>
    </source>
</evidence>
<feature type="transmembrane region" description="Helical" evidence="9">
    <location>
        <begin position="197"/>
        <end position="216"/>
    </location>
</feature>
<dbReference type="InterPro" id="IPR022813">
    <property type="entry name" value="SecD/SecF_arch_bac"/>
</dbReference>
<feature type="transmembrane region" description="Helical" evidence="9">
    <location>
        <begin position="254"/>
        <end position="273"/>
    </location>
</feature>
<keyword evidence="13" id="KW-1185">Reference proteome</keyword>
<keyword evidence="4 9" id="KW-0812">Transmembrane</keyword>
<keyword evidence="8 9" id="KW-0472">Membrane</keyword>
<reference evidence="12 13" key="1">
    <citation type="submission" date="2019-12" db="EMBL/GenBank/DDBJ databases">
        <authorList>
            <person name="Li J."/>
            <person name="Shi Y."/>
            <person name="Xu G."/>
            <person name="Xiao D."/>
            <person name="Ran X."/>
        </authorList>
    </citation>
    <scope>NUCLEOTIDE SEQUENCE [LARGE SCALE GENOMIC DNA]</scope>
    <source>
        <strain evidence="12 13">JCM 15915</strain>
    </source>
</reference>
<dbReference type="EMBL" id="WOGT01000011">
    <property type="protein sequence ID" value="MUN55969.1"/>
    <property type="molecule type" value="Genomic_DNA"/>
</dbReference>
<dbReference type="InterPro" id="IPR022646">
    <property type="entry name" value="SecD/SecF_CS"/>
</dbReference>
<evidence type="ECO:0000256" key="5">
    <source>
        <dbReference type="ARBA" id="ARBA00022927"/>
    </source>
</evidence>
<dbReference type="PANTHER" id="PTHR30081">
    <property type="entry name" value="PROTEIN-EXPORT MEMBRANE PROTEIN SEC"/>
    <property type="match status" value="1"/>
</dbReference>
<feature type="transmembrane region" description="Helical" evidence="9">
    <location>
        <begin position="169"/>
        <end position="191"/>
    </location>
</feature>
<dbReference type="SUPFAM" id="SSF82866">
    <property type="entry name" value="Multidrug efflux transporter AcrB transmembrane domain"/>
    <property type="match status" value="1"/>
</dbReference>
<feature type="transmembrane region" description="Helical" evidence="9">
    <location>
        <begin position="279"/>
        <end position="305"/>
    </location>
</feature>
<dbReference type="AlphaFoldDB" id="A0A7M3SW04"/>
<evidence type="ECO:0000313" key="12">
    <source>
        <dbReference type="EMBL" id="MUN55969.1"/>
    </source>
</evidence>
<feature type="transmembrane region" description="Helical" evidence="9">
    <location>
        <begin position="26"/>
        <end position="48"/>
    </location>
</feature>
<dbReference type="RefSeq" id="WP_129315844.1">
    <property type="nucleotide sequence ID" value="NZ_NOIQ01000013.1"/>
</dbReference>
<gene>
    <name evidence="9 12" type="primary">secF</name>
    <name evidence="12" type="ORF">GMA10_12245</name>
</gene>
<evidence type="ECO:0000259" key="11">
    <source>
        <dbReference type="Pfam" id="PF02355"/>
    </source>
</evidence>
<dbReference type="InterPro" id="IPR022645">
    <property type="entry name" value="SecD/SecF_bac"/>
</dbReference>
<dbReference type="PRINTS" id="PR01755">
    <property type="entry name" value="SECFTRNLCASE"/>
</dbReference>
<comment type="similarity">
    <text evidence="9">Belongs to the SecD/SecF family. SecF subfamily.</text>
</comment>
<protein>
    <recommendedName>
        <fullName evidence="9">Protein-export membrane protein SecF</fullName>
    </recommendedName>
</protein>
<evidence type="ECO:0000256" key="7">
    <source>
        <dbReference type="ARBA" id="ARBA00023010"/>
    </source>
</evidence>
<dbReference type="Proteomes" id="UP000462152">
    <property type="component" value="Unassembled WGS sequence"/>
</dbReference>
<dbReference type="NCBIfam" id="TIGR00966">
    <property type="entry name" value="transloc_SecF"/>
    <property type="match status" value="1"/>
</dbReference>
<dbReference type="InterPro" id="IPR048634">
    <property type="entry name" value="SecD_SecF_C"/>
</dbReference>
<dbReference type="GO" id="GO:0015450">
    <property type="term" value="F:protein-transporting ATPase activity"/>
    <property type="evidence" value="ECO:0007669"/>
    <property type="project" value="InterPro"/>
</dbReference>
<feature type="transmembrane region" description="Helical" evidence="9">
    <location>
        <begin position="143"/>
        <end position="162"/>
    </location>
</feature>
<comment type="function">
    <text evidence="9">Part of the Sec protein translocase complex. Interacts with the SecYEG preprotein conducting channel. SecDF uses the proton motive force (PMF) to complete protein translocation after the ATP-dependent function of SecA.</text>
</comment>
<dbReference type="GO" id="GO:0006605">
    <property type="term" value="P:protein targeting"/>
    <property type="evidence" value="ECO:0007669"/>
    <property type="project" value="UniProtKB-UniRule"/>
</dbReference>
<keyword evidence="6 9" id="KW-1133">Transmembrane helix</keyword>
<name>A0A7M3SW04_9MICC</name>
<evidence type="ECO:0000313" key="13">
    <source>
        <dbReference type="Proteomes" id="UP000462152"/>
    </source>
</evidence>
<dbReference type="GO" id="GO:0005886">
    <property type="term" value="C:plasma membrane"/>
    <property type="evidence" value="ECO:0007669"/>
    <property type="project" value="UniProtKB-SubCell"/>
</dbReference>
<feature type="compositionally biased region" description="Basic and acidic residues" evidence="10">
    <location>
        <begin position="360"/>
        <end position="373"/>
    </location>
</feature>
<feature type="domain" description="Protein export membrane protein SecD/SecF C-terminal" evidence="11">
    <location>
        <begin position="113"/>
        <end position="306"/>
    </location>
</feature>
<keyword evidence="2 9" id="KW-0813">Transport</keyword>
<dbReference type="HAMAP" id="MF_01464_B">
    <property type="entry name" value="SecF_B"/>
    <property type="match status" value="1"/>
</dbReference>
<dbReference type="GO" id="GO:0043952">
    <property type="term" value="P:protein transport by the Sec complex"/>
    <property type="evidence" value="ECO:0007669"/>
    <property type="project" value="UniProtKB-UniRule"/>
</dbReference>
<keyword evidence="3 9" id="KW-1003">Cell membrane</keyword>
<dbReference type="PANTHER" id="PTHR30081:SF8">
    <property type="entry name" value="PROTEIN TRANSLOCASE SUBUNIT SECF"/>
    <property type="match status" value="1"/>
</dbReference>
<evidence type="ECO:0000256" key="1">
    <source>
        <dbReference type="ARBA" id="ARBA00004651"/>
    </source>
</evidence>
<keyword evidence="5 9" id="KW-0653">Protein transport</keyword>
<proteinExistence type="inferred from homology"/>
<comment type="subcellular location">
    <subcellularLocation>
        <location evidence="1 9">Cell membrane</location>
        <topology evidence="1 9">Multi-pass membrane protein</topology>
    </subcellularLocation>
</comment>
<organism evidence="12 13">
    <name type="scientific">Rothia koreensis</name>
    <dbReference type="NCBI Taxonomy" id="592378"/>
    <lineage>
        <taxon>Bacteria</taxon>
        <taxon>Bacillati</taxon>
        <taxon>Actinomycetota</taxon>
        <taxon>Actinomycetes</taxon>
        <taxon>Micrococcales</taxon>
        <taxon>Micrococcaceae</taxon>
        <taxon>Rothia</taxon>
    </lineage>
</organism>
<feature type="region of interest" description="Disordered" evidence="10">
    <location>
        <begin position="316"/>
        <end position="394"/>
    </location>
</feature>
<dbReference type="GO" id="GO:0065002">
    <property type="term" value="P:intracellular protein transmembrane transport"/>
    <property type="evidence" value="ECO:0007669"/>
    <property type="project" value="UniProtKB-UniRule"/>
</dbReference>
<comment type="caution">
    <text evidence="12">The sequence shown here is derived from an EMBL/GenBank/DDBJ whole genome shotgun (WGS) entry which is preliminary data.</text>
</comment>
<evidence type="ECO:0000256" key="3">
    <source>
        <dbReference type="ARBA" id="ARBA00022475"/>
    </source>
</evidence>
<comment type="subunit">
    <text evidence="9">Forms a complex with SecD. Part of the essential Sec protein translocation apparatus which comprises SecA, SecYEG and auxiliary proteins SecDF. Other proteins may also be involved.</text>
</comment>
<evidence type="ECO:0000256" key="4">
    <source>
        <dbReference type="ARBA" id="ARBA00022692"/>
    </source>
</evidence>
<evidence type="ECO:0000256" key="10">
    <source>
        <dbReference type="SAM" id="MobiDB-lite"/>
    </source>
</evidence>
<dbReference type="OrthoDB" id="9774769at2"/>
<dbReference type="Pfam" id="PF07549">
    <property type="entry name" value="Sec_GG"/>
    <property type="match status" value="1"/>
</dbReference>
<feature type="compositionally biased region" description="Low complexity" evidence="10">
    <location>
        <begin position="346"/>
        <end position="359"/>
    </location>
</feature>
<evidence type="ECO:0000256" key="2">
    <source>
        <dbReference type="ARBA" id="ARBA00022448"/>
    </source>
</evidence>
<dbReference type="Gene3D" id="1.20.1640.10">
    <property type="entry name" value="Multidrug efflux transporter AcrB transmembrane domain"/>
    <property type="match status" value="1"/>
</dbReference>
<dbReference type="Pfam" id="PF02355">
    <property type="entry name" value="SecD_SecF_C"/>
    <property type="match status" value="1"/>
</dbReference>
<accession>A0A7M3SW04</accession>
<evidence type="ECO:0000256" key="9">
    <source>
        <dbReference type="HAMAP-Rule" id="MF_01464"/>
    </source>
</evidence>
<sequence>MPKFAEFGSNLYTGKTSLPFIPKKKLWLGISAVLVIIAVLIPVVTGGFKMGIDFRGGSEFTVSDSQSTDVQTGKDAVSKHASASETEVTKIASDTVRVQTEQLSDDDTLAVKQALQKAYDVKADDVTSSYVGPTWGEGVTRQATWGLIAFVVLATVGMALYFRTVKMSLSAIAGLLFTVITTAGIYALVGFEVTPSAIIGFLTILSYSLYDSVVVFDKIRENTKGYRENTKTTFAEEVNLAVNQTLVRSINTSVVGILPVGSILFIGAFLLGAGTLQDLSLALFIGIIMGTLGTLFVSAPLYALLRQGEKPIKEQAERVRQGVADTDAADSGAEISEGTTSGSTRAFGDGSASAGAESAQEGRRSDRGGRRSADSPTPRYDPSGRDKPDNGAVI</sequence>
<dbReference type="InterPro" id="IPR005665">
    <property type="entry name" value="SecF_bac"/>
</dbReference>